<gene>
    <name evidence="1" type="ORF">SPELUC_LOCUS16985</name>
</gene>
<keyword evidence="2" id="KW-1185">Reference proteome</keyword>
<protein>
    <submittedName>
        <fullName evidence="1">6924_t:CDS:1</fullName>
    </submittedName>
</protein>
<dbReference type="EMBL" id="CAJVPW010066438">
    <property type="protein sequence ID" value="CAG8788162.1"/>
    <property type="molecule type" value="Genomic_DNA"/>
</dbReference>
<feature type="non-terminal residue" evidence="1">
    <location>
        <position position="206"/>
    </location>
</feature>
<organism evidence="1 2">
    <name type="scientific">Cetraspora pellucida</name>
    <dbReference type="NCBI Taxonomy" id="1433469"/>
    <lineage>
        <taxon>Eukaryota</taxon>
        <taxon>Fungi</taxon>
        <taxon>Fungi incertae sedis</taxon>
        <taxon>Mucoromycota</taxon>
        <taxon>Glomeromycotina</taxon>
        <taxon>Glomeromycetes</taxon>
        <taxon>Diversisporales</taxon>
        <taxon>Gigasporaceae</taxon>
        <taxon>Cetraspora</taxon>
    </lineage>
</organism>
<sequence length="206" mass="23641">GHQERVYSEFYNCEWWHHAQRQIPSDNKVLAIILYSDATALDHLGKSSRHPIYISLGNIPTKFHNKPEAKALVGIIPTLKGTKKERNTPEFRQKIRTTFHKCINILIEPLRLQYNSGVLLNVNDCNLRCNMMLASIIGDWPENCKSCLTYSGTKCARPCHTCLVEKNKLNVINLPVSQKIIRTEDQMQQVIALKQGKDYSLHEETN</sequence>
<feature type="non-terminal residue" evidence="1">
    <location>
        <position position="1"/>
    </location>
</feature>
<dbReference type="Proteomes" id="UP000789366">
    <property type="component" value="Unassembled WGS sequence"/>
</dbReference>
<reference evidence="1" key="1">
    <citation type="submission" date="2021-06" db="EMBL/GenBank/DDBJ databases">
        <authorList>
            <person name="Kallberg Y."/>
            <person name="Tangrot J."/>
            <person name="Rosling A."/>
        </authorList>
    </citation>
    <scope>NUCLEOTIDE SEQUENCE</scope>
    <source>
        <strain evidence="1">28 12/20/2015</strain>
    </source>
</reference>
<proteinExistence type="predicted"/>
<evidence type="ECO:0000313" key="1">
    <source>
        <dbReference type="EMBL" id="CAG8788162.1"/>
    </source>
</evidence>
<accession>A0ACA9RD80</accession>
<evidence type="ECO:0000313" key="2">
    <source>
        <dbReference type="Proteomes" id="UP000789366"/>
    </source>
</evidence>
<comment type="caution">
    <text evidence="1">The sequence shown here is derived from an EMBL/GenBank/DDBJ whole genome shotgun (WGS) entry which is preliminary data.</text>
</comment>
<name>A0ACA9RD80_9GLOM</name>